<organism evidence="3 5">
    <name type="scientific">Didymodactylos carnosus</name>
    <dbReference type="NCBI Taxonomy" id="1234261"/>
    <lineage>
        <taxon>Eukaryota</taxon>
        <taxon>Metazoa</taxon>
        <taxon>Spiralia</taxon>
        <taxon>Gnathifera</taxon>
        <taxon>Rotifera</taxon>
        <taxon>Eurotatoria</taxon>
        <taxon>Bdelloidea</taxon>
        <taxon>Philodinida</taxon>
        <taxon>Philodinidae</taxon>
        <taxon>Didymodactylos</taxon>
    </lineage>
</organism>
<dbReference type="GO" id="GO:0007165">
    <property type="term" value="P:signal transduction"/>
    <property type="evidence" value="ECO:0007669"/>
    <property type="project" value="InterPro"/>
</dbReference>
<dbReference type="Gene3D" id="3.10.20.90">
    <property type="entry name" value="Phosphatidylinositol 3-kinase Catalytic Subunit, Chain A, domain 1"/>
    <property type="match status" value="2"/>
</dbReference>
<dbReference type="Gene3D" id="1.10.196.10">
    <property type="match status" value="1"/>
</dbReference>
<dbReference type="PRINTS" id="PR01301">
    <property type="entry name" value="RGSPROTEIN"/>
</dbReference>
<evidence type="ECO:0000259" key="2">
    <source>
        <dbReference type="PROSITE" id="PS50132"/>
    </source>
</evidence>
<dbReference type="InterPro" id="IPR003116">
    <property type="entry name" value="RBD_dom"/>
</dbReference>
<proteinExistence type="predicted"/>
<dbReference type="Gene3D" id="1.10.167.10">
    <property type="entry name" value="Regulator of G-protein Signalling 4, domain 2"/>
    <property type="match status" value="1"/>
</dbReference>
<name>A0A813UEI5_9BILA</name>
<dbReference type="InterPro" id="IPR029071">
    <property type="entry name" value="Ubiquitin-like_domsf"/>
</dbReference>
<evidence type="ECO:0000313" key="4">
    <source>
        <dbReference type="EMBL" id="CAF3615006.1"/>
    </source>
</evidence>
<dbReference type="SUPFAM" id="SSF48097">
    <property type="entry name" value="Regulator of G-protein signaling, RGS"/>
    <property type="match status" value="1"/>
</dbReference>
<dbReference type="PROSITE" id="PS50132">
    <property type="entry name" value="RGS"/>
    <property type="match status" value="1"/>
</dbReference>
<dbReference type="Proteomes" id="UP000681722">
    <property type="component" value="Unassembled WGS sequence"/>
</dbReference>
<dbReference type="AlphaFoldDB" id="A0A813UEI5"/>
<evidence type="ECO:0000313" key="5">
    <source>
        <dbReference type="Proteomes" id="UP000663829"/>
    </source>
</evidence>
<sequence>MIKQVTVDHETCRSLKKLIKTKSLAVTDEETADLSATRLSISNSLTSVHKCGEEQDEEKLEIGRVASWAVGFEKLLNDDMGLSIFTDFLKKEFSQENIEFWVECEKFKKLSDLDEIRQKAGSIWSFYLSDTDDGSCPINIDSRTRQECQSLLKTPNVNMFEKAQSQIFQLMKYDSYTRFLKSNMYKDCIMSEMEGKSLPHHKTNSRGDNDERSKAIDCLAKLKEEEKKDKKRSPLLPWTKAFIKWKRLSVKRDRDREPINEKEKTPTSTTSLQTSAMKFDNKIKPSTSSLIATLNTTTNNNNNINDLSVLSSIFSETNHDLSLLSSNLTGAASELLSRRGSANTLLNFDSSKKINFIDSPTIDLSRSCRFLFPDSTSTIIPSSNCNHITIQQAINRLFAKRGITWYRCELYIVNSDQLVDIQEPFSTLSGKEVRVEIRILCRLDLPSRSLCIRCDPKRTILQILQPILEKLKLSIGQFVYYINESLIPLNLNENISAYDNQRIYTLTKTAAGVDMSGRTRLKSTNDIFDMVPDNDEDIRFDETGVLKISKLPYRQSPSIMTNDDCPSTPDRQVELVSFDNDQIYCGQTSPKARNY</sequence>
<evidence type="ECO:0000313" key="3">
    <source>
        <dbReference type="EMBL" id="CAF0828070.1"/>
    </source>
</evidence>
<dbReference type="InterPro" id="IPR036305">
    <property type="entry name" value="RGS_sf"/>
</dbReference>
<feature type="domain" description="RGS" evidence="2">
    <location>
        <begin position="71"/>
        <end position="189"/>
    </location>
</feature>
<dbReference type="EMBL" id="CAJNOQ010000688">
    <property type="protein sequence ID" value="CAF0828070.1"/>
    <property type="molecule type" value="Genomic_DNA"/>
</dbReference>
<dbReference type="InterPro" id="IPR024066">
    <property type="entry name" value="RGS_subdom1/3"/>
</dbReference>
<dbReference type="Proteomes" id="UP000663829">
    <property type="component" value="Unassembled WGS sequence"/>
</dbReference>
<evidence type="ECO:0000256" key="1">
    <source>
        <dbReference type="ARBA" id="ARBA00022468"/>
    </source>
</evidence>
<dbReference type="Pfam" id="PF00615">
    <property type="entry name" value="RGS"/>
    <property type="match status" value="1"/>
</dbReference>
<dbReference type="OrthoDB" id="10266999at2759"/>
<comment type="caution">
    <text evidence="3">The sequence shown here is derived from an EMBL/GenBank/DDBJ whole genome shotgun (WGS) entry which is preliminary data.</text>
</comment>
<dbReference type="SUPFAM" id="SSF54236">
    <property type="entry name" value="Ubiquitin-like"/>
    <property type="match status" value="2"/>
</dbReference>
<dbReference type="GO" id="GO:0005634">
    <property type="term" value="C:nucleus"/>
    <property type="evidence" value="ECO:0007669"/>
    <property type="project" value="TreeGrafter"/>
</dbReference>
<reference evidence="3" key="1">
    <citation type="submission" date="2021-02" db="EMBL/GenBank/DDBJ databases">
        <authorList>
            <person name="Nowell W R."/>
        </authorList>
    </citation>
    <scope>NUCLEOTIDE SEQUENCE</scope>
</reference>
<dbReference type="SMART" id="SM00315">
    <property type="entry name" value="RGS"/>
    <property type="match status" value="1"/>
</dbReference>
<dbReference type="InterPro" id="IPR016137">
    <property type="entry name" value="RGS"/>
</dbReference>
<dbReference type="Pfam" id="PF02196">
    <property type="entry name" value="RBD"/>
    <property type="match status" value="1"/>
</dbReference>
<accession>A0A813UEI5</accession>
<dbReference type="GO" id="GO:0005096">
    <property type="term" value="F:GTPase activator activity"/>
    <property type="evidence" value="ECO:0007669"/>
    <property type="project" value="UniProtKB-KW"/>
</dbReference>
<dbReference type="FunFam" id="1.10.167.10:FF:000001">
    <property type="entry name" value="Putative regulator of g-protein signaling 12"/>
    <property type="match status" value="1"/>
</dbReference>
<keyword evidence="1" id="KW-0343">GTPase activation</keyword>
<dbReference type="PANTHER" id="PTHR45945">
    <property type="entry name" value="REGULATOR OF G-PROTEIN SIGNALING LOCO"/>
    <property type="match status" value="1"/>
</dbReference>
<dbReference type="EMBL" id="CAJOBC010000688">
    <property type="protein sequence ID" value="CAF3615006.1"/>
    <property type="molecule type" value="Genomic_DNA"/>
</dbReference>
<protein>
    <recommendedName>
        <fullName evidence="2">RGS domain-containing protein</fullName>
    </recommendedName>
</protein>
<gene>
    <name evidence="3" type="ORF">GPM918_LOCUS4905</name>
    <name evidence="4" type="ORF">SRO942_LOCUS4906</name>
</gene>
<dbReference type="GO" id="GO:0008277">
    <property type="term" value="P:regulation of G protein-coupled receptor signaling pathway"/>
    <property type="evidence" value="ECO:0007669"/>
    <property type="project" value="TreeGrafter"/>
</dbReference>
<dbReference type="InterPro" id="IPR044926">
    <property type="entry name" value="RGS_subdomain_2"/>
</dbReference>
<dbReference type="GO" id="GO:0005737">
    <property type="term" value="C:cytoplasm"/>
    <property type="evidence" value="ECO:0007669"/>
    <property type="project" value="TreeGrafter"/>
</dbReference>
<dbReference type="InterPro" id="IPR046995">
    <property type="entry name" value="RGS10/12/14-like"/>
</dbReference>
<dbReference type="GO" id="GO:0005886">
    <property type="term" value="C:plasma membrane"/>
    <property type="evidence" value="ECO:0007669"/>
    <property type="project" value="TreeGrafter"/>
</dbReference>
<keyword evidence="5" id="KW-1185">Reference proteome</keyword>
<dbReference type="PANTHER" id="PTHR45945:SF3">
    <property type="entry name" value="REGULATOR OF G-PROTEIN SIGNALING LOCO"/>
    <property type="match status" value="1"/>
</dbReference>